<organism evidence="11 12">
    <name type="scientific">Cardamine amara subsp. amara</name>
    <dbReference type="NCBI Taxonomy" id="228776"/>
    <lineage>
        <taxon>Eukaryota</taxon>
        <taxon>Viridiplantae</taxon>
        <taxon>Streptophyta</taxon>
        <taxon>Embryophyta</taxon>
        <taxon>Tracheophyta</taxon>
        <taxon>Spermatophyta</taxon>
        <taxon>Magnoliopsida</taxon>
        <taxon>eudicotyledons</taxon>
        <taxon>Gunneridae</taxon>
        <taxon>Pentapetalae</taxon>
        <taxon>rosids</taxon>
        <taxon>malvids</taxon>
        <taxon>Brassicales</taxon>
        <taxon>Brassicaceae</taxon>
        <taxon>Cardamineae</taxon>
        <taxon>Cardamine</taxon>
    </lineage>
</organism>
<feature type="domain" description="Wax synthase" evidence="10">
    <location>
        <begin position="181"/>
        <end position="266"/>
    </location>
</feature>
<dbReference type="Pfam" id="PF13813">
    <property type="entry name" value="MBOAT_2"/>
    <property type="match status" value="1"/>
</dbReference>
<evidence type="ECO:0000256" key="7">
    <source>
        <dbReference type="ARBA" id="ARBA00023136"/>
    </source>
</evidence>
<feature type="transmembrane region" description="Helical" evidence="9">
    <location>
        <begin position="261"/>
        <end position="279"/>
    </location>
</feature>
<keyword evidence="12" id="KW-1185">Reference proteome</keyword>
<dbReference type="GO" id="GO:0006629">
    <property type="term" value="P:lipid metabolic process"/>
    <property type="evidence" value="ECO:0007669"/>
    <property type="project" value="UniProtKB-KW"/>
</dbReference>
<feature type="transmembrane region" description="Helical" evidence="9">
    <location>
        <begin position="291"/>
        <end position="313"/>
    </location>
</feature>
<feature type="transmembrane region" description="Helical" evidence="9">
    <location>
        <begin position="32"/>
        <end position="49"/>
    </location>
</feature>
<gene>
    <name evidence="11" type="ORF">V5N11_013077</name>
</gene>
<dbReference type="Proteomes" id="UP001558713">
    <property type="component" value="Unassembled WGS sequence"/>
</dbReference>
<feature type="transmembrane region" description="Helical" evidence="9">
    <location>
        <begin position="231"/>
        <end position="249"/>
    </location>
</feature>
<evidence type="ECO:0000256" key="3">
    <source>
        <dbReference type="ARBA" id="ARBA00022679"/>
    </source>
</evidence>
<dbReference type="InterPro" id="IPR017088">
    <property type="entry name" value="Wax_synthase_Magnoliopsida"/>
</dbReference>
<keyword evidence="4 9" id="KW-0812">Transmembrane</keyword>
<evidence type="ECO:0000313" key="11">
    <source>
        <dbReference type="EMBL" id="KAL1199818.1"/>
    </source>
</evidence>
<keyword evidence="6" id="KW-0443">Lipid metabolism</keyword>
<evidence type="ECO:0000313" key="12">
    <source>
        <dbReference type="Proteomes" id="UP001558713"/>
    </source>
</evidence>
<dbReference type="EMBL" id="JBANAX010000637">
    <property type="protein sequence ID" value="KAL1199818.1"/>
    <property type="molecule type" value="Genomic_DNA"/>
</dbReference>
<feature type="transmembrane region" description="Helical" evidence="9">
    <location>
        <begin position="55"/>
        <end position="75"/>
    </location>
</feature>
<accession>A0ABD0ZYX7</accession>
<dbReference type="PANTHER" id="PTHR31595">
    <property type="entry name" value="LONG-CHAIN-ALCOHOL O-FATTY-ACYLTRANSFERASE 3-RELATED"/>
    <property type="match status" value="1"/>
</dbReference>
<protein>
    <submittedName>
        <fullName evidence="11">Acyl-CoA--sterol O-acyltransferase 1</fullName>
    </submittedName>
</protein>
<evidence type="ECO:0000256" key="9">
    <source>
        <dbReference type="SAM" id="Phobius"/>
    </source>
</evidence>
<evidence type="ECO:0000256" key="5">
    <source>
        <dbReference type="ARBA" id="ARBA00022989"/>
    </source>
</evidence>
<evidence type="ECO:0000259" key="10">
    <source>
        <dbReference type="Pfam" id="PF13813"/>
    </source>
</evidence>
<dbReference type="InterPro" id="IPR044851">
    <property type="entry name" value="Wax_synthase"/>
</dbReference>
<feature type="transmembrane region" description="Helical" evidence="9">
    <location>
        <begin position="6"/>
        <end position="25"/>
    </location>
</feature>
<comment type="similarity">
    <text evidence="2">Belongs to the wax synthase family.</text>
</comment>
<reference evidence="11 12" key="1">
    <citation type="submission" date="2024-04" db="EMBL/GenBank/DDBJ databases">
        <title>Genome assembly C_amara_ONT_v2.</title>
        <authorList>
            <person name="Yant L."/>
            <person name="Moore C."/>
            <person name="Slenker M."/>
        </authorList>
    </citation>
    <scope>NUCLEOTIDE SEQUENCE [LARGE SCALE GENOMIC DNA]</scope>
    <source>
        <tissue evidence="11">Leaf</tissue>
    </source>
</reference>
<keyword evidence="3" id="KW-0808">Transferase</keyword>
<dbReference type="AlphaFoldDB" id="A0ABD0ZYX7"/>
<keyword evidence="8" id="KW-0012">Acyltransferase</keyword>
<comment type="subcellular location">
    <subcellularLocation>
        <location evidence="1">Membrane</location>
        <topology evidence="1">Multi-pass membrane protein</topology>
    </subcellularLocation>
</comment>
<dbReference type="PANTHER" id="PTHR31595:SF46">
    <property type="entry name" value="ACYL-COA--STEROL O-ACYLTRANSFERASE 1"/>
    <property type="match status" value="1"/>
</dbReference>
<evidence type="ECO:0000256" key="8">
    <source>
        <dbReference type="ARBA" id="ARBA00023315"/>
    </source>
</evidence>
<dbReference type="InterPro" id="IPR032805">
    <property type="entry name" value="Wax_synthase_dom"/>
</dbReference>
<feature type="transmembrane region" description="Helical" evidence="9">
    <location>
        <begin position="148"/>
        <end position="172"/>
    </location>
</feature>
<evidence type="ECO:0000256" key="1">
    <source>
        <dbReference type="ARBA" id="ARBA00004141"/>
    </source>
</evidence>
<keyword evidence="5 9" id="KW-1133">Transmembrane helix</keyword>
<proteinExistence type="inferred from homology"/>
<evidence type="ECO:0000256" key="4">
    <source>
        <dbReference type="ARBA" id="ARBA00022692"/>
    </source>
</evidence>
<keyword evidence="7 9" id="KW-0472">Membrane</keyword>
<evidence type="ECO:0000256" key="6">
    <source>
        <dbReference type="ARBA" id="ARBA00023098"/>
    </source>
</evidence>
<dbReference type="GO" id="GO:0016020">
    <property type="term" value="C:membrane"/>
    <property type="evidence" value="ECO:0007669"/>
    <property type="project" value="UniProtKB-SubCell"/>
</dbReference>
<evidence type="ECO:0000256" key="2">
    <source>
        <dbReference type="ARBA" id="ARBA00007282"/>
    </source>
</evidence>
<dbReference type="PIRSF" id="PIRSF037006">
    <property type="entry name" value="Wax_synthase"/>
    <property type="match status" value="1"/>
</dbReference>
<name>A0ABD0ZYX7_CARAN</name>
<sequence>MVSFIVAWSLVIVSLCYTFFVAKLVPKGIKRLILIIPVFLIFFIVPLLISSFHLIGITAFFIPWLANFKLFLFALGRGPLSSNPKPLSLPVFLAVSCLPIKIQLNPKPPTSHSHVGSRESPLSYIIKATVLVLNFKVYDYCSKMPEKALLTLYAIHMYFTLDLILAASASVVRATSDLELEPQFNKPYLATSLQDFWGRRWNLMATGILRPTVYEPTLQLFSFLGKNWSRVPAVFGTFVVSGIMHELIFYYMGGLRPDWKVMWFFLINGFCTTVEIVIKNSVDGKWRFPTAIGRILTFGFVIVTSLWLFFPVFKRCNVFERALDEYVAIGAAVAEIRKKTHF</sequence>
<comment type="caution">
    <text evidence="11">The sequence shown here is derived from an EMBL/GenBank/DDBJ whole genome shotgun (WGS) entry which is preliminary data.</text>
</comment>
<dbReference type="GO" id="GO:0016746">
    <property type="term" value="F:acyltransferase activity"/>
    <property type="evidence" value="ECO:0007669"/>
    <property type="project" value="UniProtKB-KW"/>
</dbReference>